<dbReference type="Proteomes" id="UP000271889">
    <property type="component" value="Unassembled WGS sequence"/>
</dbReference>
<sequence length="68" mass="7653">MDPIEHWVDSRIKGPAIFHGNLISMHHLGPEEIRLIDGLLYGVAAGIWNRSAARVEETINRPPEPEKT</sequence>
<organism evidence="1 2">
    <name type="scientific">Cylicostephanus goldi</name>
    <name type="common">Nematode worm</name>
    <dbReference type="NCBI Taxonomy" id="71465"/>
    <lineage>
        <taxon>Eukaryota</taxon>
        <taxon>Metazoa</taxon>
        <taxon>Ecdysozoa</taxon>
        <taxon>Nematoda</taxon>
        <taxon>Chromadorea</taxon>
        <taxon>Rhabditida</taxon>
        <taxon>Rhabditina</taxon>
        <taxon>Rhabditomorpha</taxon>
        <taxon>Strongyloidea</taxon>
        <taxon>Strongylidae</taxon>
        <taxon>Cylicostephanus</taxon>
    </lineage>
</organism>
<evidence type="ECO:0000313" key="2">
    <source>
        <dbReference type="Proteomes" id="UP000271889"/>
    </source>
</evidence>
<keyword evidence="2" id="KW-1185">Reference proteome</keyword>
<accession>A0A3P6TH99</accession>
<dbReference type="AlphaFoldDB" id="A0A3P6TH99"/>
<dbReference type="EMBL" id="UYRV01028512">
    <property type="protein sequence ID" value="VDK82473.1"/>
    <property type="molecule type" value="Genomic_DNA"/>
</dbReference>
<reference evidence="1 2" key="1">
    <citation type="submission" date="2018-11" db="EMBL/GenBank/DDBJ databases">
        <authorList>
            <consortium name="Pathogen Informatics"/>
        </authorList>
    </citation>
    <scope>NUCLEOTIDE SEQUENCE [LARGE SCALE GENOMIC DNA]</scope>
</reference>
<gene>
    <name evidence="1" type="ORF">CGOC_LOCUS7976</name>
</gene>
<dbReference type="OrthoDB" id="414175at2759"/>
<evidence type="ECO:0000313" key="1">
    <source>
        <dbReference type="EMBL" id="VDK82473.1"/>
    </source>
</evidence>
<protein>
    <submittedName>
        <fullName evidence="1">Uncharacterized protein</fullName>
    </submittedName>
</protein>
<proteinExistence type="predicted"/>
<name>A0A3P6TH99_CYLGO</name>